<keyword evidence="3" id="KW-0031">Aminopeptidase</keyword>
<dbReference type="InterPro" id="IPR045175">
    <property type="entry name" value="M28_fam"/>
</dbReference>
<feature type="signal peptide" evidence="1">
    <location>
        <begin position="1"/>
        <end position="25"/>
    </location>
</feature>
<dbReference type="Pfam" id="PF04389">
    <property type="entry name" value="Peptidase_M28"/>
    <property type="match status" value="1"/>
</dbReference>
<dbReference type="Gene3D" id="3.40.630.10">
    <property type="entry name" value="Zn peptidases"/>
    <property type="match status" value="1"/>
</dbReference>
<keyword evidence="4" id="KW-1185">Reference proteome</keyword>
<dbReference type="GO" id="GO:0004177">
    <property type="term" value="F:aminopeptidase activity"/>
    <property type="evidence" value="ECO:0007669"/>
    <property type="project" value="UniProtKB-KW"/>
</dbReference>
<name>A0A1T3NZE0_9ACTN</name>
<dbReference type="PANTHER" id="PTHR12147:SF26">
    <property type="entry name" value="PEPTIDASE M28 DOMAIN-CONTAINING PROTEIN"/>
    <property type="match status" value="1"/>
</dbReference>
<evidence type="ECO:0000259" key="2">
    <source>
        <dbReference type="Pfam" id="PF04389"/>
    </source>
</evidence>
<evidence type="ECO:0000313" key="3">
    <source>
        <dbReference type="EMBL" id="OPC82188.1"/>
    </source>
</evidence>
<keyword evidence="3" id="KW-0645">Protease</keyword>
<keyword evidence="3" id="KW-0378">Hydrolase</keyword>
<reference evidence="3 4" key="1">
    <citation type="submission" date="2017-03" db="EMBL/GenBank/DDBJ databases">
        <title>Draft genome sequence of Streptomyces scabrisporus NF3, endophyte isolated from Amphipterygium adstringens.</title>
        <authorList>
            <person name="Vazquez M."/>
            <person name="Ceapa C.D."/>
            <person name="Rodriguez Luna D."/>
            <person name="Sanchez Esquivel S."/>
        </authorList>
    </citation>
    <scope>NUCLEOTIDE SEQUENCE [LARGE SCALE GENOMIC DNA]</scope>
    <source>
        <strain evidence="3 4">NF3</strain>
    </source>
</reference>
<feature type="chain" id="PRO_5039058736" evidence="1">
    <location>
        <begin position="26"/>
        <end position="295"/>
    </location>
</feature>
<protein>
    <submittedName>
        <fullName evidence="3">Aminopeptidase</fullName>
    </submittedName>
</protein>
<proteinExistence type="predicted"/>
<dbReference type="GO" id="GO:0006508">
    <property type="term" value="P:proteolysis"/>
    <property type="evidence" value="ECO:0007669"/>
    <property type="project" value="InterPro"/>
</dbReference>
<dbReference type="PANTHER" id="PTHR12147">
    <property type="entry name" value="METALLOPEPTIDASE M28 FAMILY MEMBER"/>
    <property type="match status" value="1"/>
</dbReference>
<dbReference type="SUPFAM" id="SSF53187">
    <property type="entry name" value="Zn-dependent exopeptidases"/>
    <property type="match status" value="1"/>
</dbReference>
<evidence type="ECO:0000256" key="1">
    <source>
        <dbReference type="SAM" id="SignalP"/>
    </source>
</evidence>
<dbReference type="STRING" id="159449.B4N89_15685"/>
<dbReference type="AlphaFoldDB" id="A0A1T3NZE0"/>
<dbReference type="Proteomes" id="UP000190037">
    <property type="component" value="Unassembled WGS sequence"/>
</dbReference>
<organism evidence="3 4">
    <name type="scientific">Embleya scabrispora</name>
    <dbReference type="NCBI Taxonomy" id="159449"/>
    <lineage>
        <taxon>Bacteria</taxon>
        <taxon>Bacillati</taxon>
        <taxon>Actinomycetota</taxon>
        <taxon>Actinomycetes</taxon>
        <taxon>Kitasatosporales</taxon>
        <taxon>Streptomycetaceae</taxon>
        <taxon>Embleya</taxon>
    </lineage>
</organism>
<feature type="domain" description="Peptidase M28" evidence="2">
    <location>
        <begin position="104"/>
        <end position="288"/>
    </location>
</feature>
<sequence>MAISTRVRRAAGVFGLCVVLSAVPAGGAAAVAATGAPQGPVVTTSQVMSHLGALQVIADRSGGNRAHGTVGFGRSLVYVKGVLDEAGFRTGLRPFTHNGVVGYNLVADWPGGDPNHVVLVGAHLDSVATGPGMNDNGSGAAAVLAAAVATAKSDEAPRRRLRFAWWGAEEEGLVGSKSYVRALSPAERRKIDVYLNFDMTGGKSVRQWLVVHDDPRATDAFEAYFVAQGLPTFDIGIGGSDHVSFNAAGIPVSGFTSGIDECYHKACDRIENVDPETETVSANTILAVTRQLAAH</sequence>
<dbReference type="InterPro" id="IPR007484">
    <property type="entry name" value="Peptidase_M28"/>
</dbReference>
<accession>A0A1T3NZE0</accession>
<keyword evidence="1" id="KW-0732">Signal</keyword>
<comment type="caution">
    <text evidence="3">The sequence shown here is derived from an EMBL/GenBank/DDBJ whole genome shotgun (WGS) entry which is preliminary data.</text>
</comment>
<gene>
    <name evidence="3" type="ORF">B4N89_15685</name>
</gene>
<evidence type="ECO:0000313" key="4">
    <source>
        <dbReference type="Proteomes" id="UP000190037"/>
    </source>
</evidence>
<dbReference type="GO" id="GO:0008235">
    <property type="term" value="F:metalloexopeptidase activity"/>
    <property type="evidence" value="ECO:0007669"/>
    <property type="project" value="InterPro"/>
</dbReference>
<dbReference type="EMBL" id="MWQN01000001">
    <property type="protein sequence ID" value="OPC82188.1"/>
    <property type="molecule type" value="Genomic_DNA"/>
</dbReference>
<dbReference type="OrthoDB" id="345880at2"/>